<dbReference type="PANTHER" id="PTHR33154">
    <property type="entry name" value="TRANSCRIPTIONAL REGULATOR, ARSR FAMILY"/>
    <property type="match status" value="1"/>
</dbReference>
<accession>A0A6N7QV44</accession>
<evidence type="ECO:0000256" key="1">
    <source>
        <dbReference type="ARBA" id="ARBA00022849"/>
    </source>
</evidence>
<reference evidence="6 7" key="1">
    <citation type="submission" date="2019-11" db="EMBL/GenBank/DDBJ databases">
        <authorList>
            <person name="Zhang X.Y."/>
        </authorList>
    </citation>
    <scope>NUCLEOTIDE SEQUENCE [LARGE SCALE GENOMIC DNA]</scope>
    <source>
        <strain evidence="6 7">C176</strain>
    </source>
</reference>
<dbReference type="Proteomes" id="UP000433788">
    <property type="component" value="Unassembled WGS sequence"/>
</dbReference>
<dbReference type="SMART" id="SM00418">
    <property type="entry name" value="HTH_ARSR"/>
    <property type="match status" value="1"/>
</dbReference>
<dbReference type="GO" id="GO:0003700">
    <property type="term" value="F:DNA-binding transcription factor activity"/>
    <property type="evidence" value="ECO:0007669"/>
    <property type="project" value="InterPro"/>
</dbReference>
<dbReference type="InterPro" id="IPR036390">
    <property type="entry name" value="WH_DNA-bd_sf"/>
</dbReference>
<keyword evidence="3" id="KW-0238">DNA-binding</keyword>
<dbReference type="PROSITE" id="PS50987">
    <property type="entry name" value="HTH_ARSR_2"/>
    <property type="match status" value="1"/>
</dbReference>
<organism evidence="6 7">
    <name type="scientific">Spiribacter salilacus</name>
    <dbReference type="NCBI Taxonomy" id="2664894"/>
    <lineage>
        <taxon>Bacteria</taxon>
        <taxon>Pseudomonadati</taxon>
        <taxon>Pseudomonadota</taxon>
        <taxon>Gammaproteobacteria</taxon>
        <taxon>Chromatiales</taxon>
        <taxon>Ectothiorhodospiraceae</taxon>
        <taxon>Spiribacter</taxon>
    </lineage>
</organism>
<keyword evidence="1" id="KW-0059">Arsenical resistance</keyword>
<feature type="domain" description="HTH arsR-type" evidence="5">
    <location>
        <begin position="7"/>
        <end position="101"/>
    </location>
</feature>
<dbReference type="InterPro" id="IPR011991">
    <property type="entry name" value="ArsR-like_HTH"/>
</dbReference>
<dbReference type="InterPro" id="IPR001845">
    <property type="entry name" value="HTH_ArsR_DNA-bd_dom"/>
</dbReference>
<dbReference type="InterPro" id="IPR036388">
    <property type="entry name" value="WH-like_DNA-bd_sf"/>
</dbReference>
<evidence type="ECO:0000256" key="2">
    <source>
        <dbReference type="ARBA" id="ARBA00023015"/>
    </source>
</evidence>
<dbReference type="NCBIfam" id="NF007528">
    <property type="entry name" value="PRK10141.1"/>
    <property type="match status" value="1"/>
</dbReference>
<keyword evidence="2" id="KW-0805">Transcription regulation</keyword>
<evidence type="ECO:0000256" key="3">
    <source>
        <dbReference type="ARBA" id="ARBA00023125"/>
    </source>
</evidence>
<dbReference type="GO" id="GO:0003677">
    <property type="term" value="F:DNA binding"/>
    <property type="evidence" value="ECO:0007669"/>
    <property type="project" value="UniProtKB-KW"/>
</dbReference>
<dbReference type="NCBIfam" id="NF033788">
    <property type="entry name" value="HTH_metalloreg"/>
    <property type="match status" value="1"/>
</dbReference>
<dbReference type="EMBL" id="WJPP01000003">
    <property type="protein sequence ID" value="MRH78187.1"/>
    <property type="molecule type" value="Genomic_DNA"/>
</dbReference>
<dbReference type="SUPFAM" id="SSF46785">
    <property type="entry name" value="Winged helix' DNA-binding domain"/>
    <property type="match status" value="1"/>
</dbReference>
<dbReference type="Pfam" id="PF01022">
    <property type="entry name" value="HTH_5"/>
    <property type="match status" value="1"/>
</dbReference>
<comment type="caution">
    <text evidence="6">The sequence shown here is derived from an EMBL/GenBank/DDBJ whole genome shotgun (WGS) entry which is preliminary data.</text>
</comment>
<dbReference type="PRINTS" id="PR00778">
    <property type="entry name" value="HTHARSR"/>
</dbReference>
<dbReference type="GO" id="GO:0046685">
    <property type="term" value="P:response to arsenic-containing substance"/>
    <property type="evidence" value="ECO:0007669"/>
    <property type="project" value="UniProtKB-KW"/>
</dbReference>
<dbReference type="CDD" id="cd00090">
    <property type="entry name" value="HTH_ARSR"/>
    <property type="match status" value="1"/>
</dbReference>
<dbReference type="PANTHER" id="PTHR33154:SF18">
    <property type="entry name" value="ARSENICAL RESISTANCE OPERON REPRESSOR"/>
    <property type="match status" value="1"/>
</dbReference>
<sequence length="126" mass="14148">MTVASASAAAPVITPVEFMRLLADETRLRALLLLEQKGELCVCELTEALEVSQPKMSRHLAHLRDAGVVETRRAGQWIHYQRCESLPAWARQTLAHLAAELAAEEPYWADSKRIVRAIARNRSECK</sequence>
<evidence type="ECO:0000313" key="6">
    <source>
        <dbReference type="EMBL" id="MRH78187.1"/>
    </source>
</evidence>
<keyword evidence="4" id="KW-0804">Transcription</keyword>
<dbReference type="InterPro" id="IPR051081">
    <property type="entry name" value="HTH_MetalResp_TranReg"/>
</dbReference>
<dbReference type="Gene3D" id="1.10.10.10">
    <property type="entry name" value="Winged helix-like DNA-binding domain superfamily/Winged helix DNA-binding domain"/>
    <property type="match status" value="1"/>
</dbReference>
<dbReference type="RefSeq" id="WP_153719256.1">
    <property type="nucleotide sequence ID" value="NZ_WJPP01000003.1"/>
</dbReference>
<evidence type="ECO:0000259" key="5">
    <source>
        <dbReference type="PROSITE" id="PS50987"/>
    </source>
</evidence>
<name>A0A6N7QV44_9GAMM</name>
<protein>
    <submittedName>
        <fullName evidence="6">Metalloregulator ArsR/SmtB family transcription factor</fullName>
    </submittedName>
</protein>
<dbReference type="FunFam" id="1.10.10.10:FF:000279">
    <property type="entry name" value="Transcriptional regulator, ArsR family"/>
    <property type="match status" value="1"/>
</dbReference>
<keyword evidence="7" id="KW-1185">Reference proteome</keyword>
<evidence type="ECO:0000313" key="7">
    <source>
        <dbReference type="Proteomes" id="UP000433788"/>
    </source>
</evidence>
<evidence type="ECO:0000256" key="4">
    <source>
        <dbReference type="ARBA" id="ARBA00023163"/>
    </source>
</evidence>
<dbReference type="AlphaFoldDB" id="A0A6N7QV44"/>
<gene>
    <name evidence="6" type="ORF">GH984_05650</name>
</gene>
<proteinExistence type="predicted"/>